<keyword evidence="1" id="KW-0732">Signal</keyword>
<accession>A0A939DS55</accession>
<proteinExistence type="predicted"/>
<organism evidence="2 3">
    <name type="scientific">Bowmanella dokdonensis</name>
    <dbReference type="NCBI Taxonomy" id="751969"/>
    <lineage>
        <taxon>Bacteria</taxon>
        <taxon>Pseudomonadati</taxon>
        <taxon>Pseudomonadota</taxon>
        <taxon>Gammaproteobacteria</taxon>
        <taxon>Alteromonadales</taxon>
        <taxon>Alteromonadaceae</taxon>
        <taxon>Bowmanella</taxon>
    </lineage>
</organism>
<gene>
    <name evidence="2" type="ORF">J0A66_21420</name>
</gene>
<feature type="signal peptide" evidence="1">
    <location>
        <begin position="1"/>
        <end position="21"/>
    </location>
</feature>
<name>A0A939DS55_9ALTE</name>
<dbReference type="PROSITE" id="PS51257">
    <property type="entry name" value="PROKAR_LIPOPROTEIN"/>
    <property type="match status" value="1"/>
</dbReference>
<sequence length="189" mass="21184">MMLKRFFVLFFILGMMSCASLTPLDFNIDKSYLPKLESTYLFSDIRVKPARVKERVAPREIKGEDWIDQPMGILASQQWESSLADLFQNPEDTSSMGVARESVFLTVEIQRLSWNGLMGVDVATRARYKVINPMTGELIFSTVVDSLGSASSTEAFVGANRMRIALVNSIKRNIEVFATSFGQHISGRS</sequence>
<dbReference type="RefSeq" id="WP_206575897.1">
    <property type="nucleotide sequence ID" value="NZ_JAFKCV010000041.1"/>
</dbReference>
<keyword evidence="3" id="KW-1185">Reference proteome</keyword>
<reference evidence="2" key="1">
    <citation type="submission" date="2021-03" db="EMBL/GenBank/DDBJ databases">
        <title>novel species isolated from a fishpond in China.</title>
        <authorList>
            <person name="Lu H."/>
            <person name="Cai Z."/>
        </authorList>
    </citation>
    <scope>NUCLEOTIDE SEQUENCE</scope>
    <source>
        <strain evidence="2">JCM 30855</strain>
    </source>
</reference>
<comment type="caution">
    <text evidence="2">The sequence shown here is derived from an EMBL/GenBank/DDBJ whole genome shotgun (WGS) entry which is preliminary data.</text>
</comment>
<protein>
    <recommendedName>
        <fullName evidence="4">ABC-type transport auxiliary lipoprotein component domain-containing protein</fullName>
    </recommendedName>
</protein>
<dbReference type="AlphaFoldDB" id="A0A939DS55"/>
<dbReference type="Proteomes" id="UP000664654">
    <property type="component" value="Unassembled WGS sequence"/>
</dbReference>
<evidence type="ECO:0000313" key="3">
    <source>
        <dbReference type="Proteomes" id="UP000664654"/>
    </source>
</evidence>
<evidence type="ECO:0000256" key="1">
    <source>
        <dbReference type="SAM" id="SignalP"/>
    </source>
</evidence>
<dbReference type="EMBL" id="JAFKCV010000041">
    <property type="protein sequence ID" value="MBN7827795.1"/>
    <property type="molecule type" value="Genomic_DNA"/>
</dbReference>
<feature type="chain" id="PRO_5037874450" description="ABC-type transport auxiliary lipoprotein component domain-containing protein" evidence="1">
    <location>
        <begin position="22"/>
        <end position="189"/>
    </location>
</feature>
<evidence type="ECO:0008006" key="4">
    <source>
        <dbReference type="Google" id="ProtNLM"/>
    </source>
</evidence>
<evidence type="ECO:0000313" key="2">
    <source>
        <dbReference type="EMBL" id="MBN7827795.1"/>
    </source>
</evidence>